<dbReference type="OrthoDB" id="125991at2759"/>
<dbReference type="GO" id="GO:0030149">
    <property type="term" value="P:sphingolipid catabolic process"/>
    <property type="evidence" value="ECO:0007669"/>
    <property type="project" value="TreeGrafter"/>
</dbReference>
<dbReference type="Gene3D" id="1.25.40.20">
    <property type="entry name" value="Ankyrin repeat-containing domain"/>
    <property type="match status" value="1"/>
</dbReference>
<protein>
    <submittedName>
        <fullName evidence="2">Uncharacterized protein</fullName>
    </submittedName>
</protein>
<gene>
    <name evidence="2" type="ORF">HYH02_012913</name>
</gene>
<proteinExistence type="predicted"/>
<comment type="caution">
    <text evidence="2">The sequence shown here is derived from an EMBL/GenBank/DDBJ whole genome shotgun (WGS) entry which is preliminary data.</text>
</comment>
<name>A0A835SVW8_9CHLO</name>
<evidence type="ECO:0000313" key="3">
    <source>
        <dbReference type="Proteomes" id="UP000613740"/>
    </source>
</evidence>
<dbReference type="Proteomes" id="UP000613740">
    <property type="component" value="Unassembled WGS sequence"/>
</dbReference>
<feature type="region of interest" description="Disordered" evidence="1">
    <location>
        <begin position="740"/>
        <end position="768"/>
    </location>
</feature>
<dbReference type="PANTHER" id="PTHR12393">
    <property type="entry name" value="SPHINGOMYELIN PHOSPHODIESTERASE RELATED"/>
    <property type="match status" value="1"/>
</dbReference>
<evidence type="ECO:0000256" key="1">
    <source>
        <dbReference type="SAM" id="MobiDB-lite"/>
    </source>
</evidence>
<organism evidence="2 3">
    <name type="scientific">Chlamydomonas schloesseri</name>
    <dbReference type="NCBI Taxonomy" id="2026947"/>
    <lineage>
        <taxon>Eukaryota</taxon>
        <taxon>Viridiplantae</taxon>
        <taxon>Chlorophyta</taxon>
        <taxon>core chlorophytes</taxon>
        <taxon>Chlorophyceae</taxon>
        <taxon>CS clade</taxon>
        <taxon>Chlamydomonadales</taxon>
        <taxon>Chlamydomonadaceae</taxon>
        <taxon>Chlamydomonas</taxon>
    </lineage>
</organism>
<dbReference type="PANTHER" id="PTHR12393:SF6">
    <property type="entry name" value="SPHINGOMYELIN PHOSPHODIESTERASE 2"/>
    <property type="match status" value="1"/>
</dbReference>
<dbReference type="GO" id="GO:0016020">
    <property type="term" value="C:membrane"/>
    <property type="evidence" value="ECO:0007669"/>
    <property type="project" value="TreeGrafter"/>
</dbReference>
<dbReference type="AlphaFoldDB" id="A0A835SVW8"/>
<reference evidence="2" key="1">
    <citation type="journal article" date="2020" name="bioRxiv">
        <title>Comparative genomics of Chlamydomonas.</title>
        <authorList>
            <person name="Craig R.J."/>
            <person name="Hasan A.R."/>
            <person name="Ness R.W."/>
            <person name="Keightley P.D."/>
        </authorList>
    </citation>
    <scope>NUCLEOTIDE SEQUENCE</scope>
    <source>
        <strain evidence="2">CCAP 11/173</strain>
    </source>
</reference>
<accession>A0A835SVW8</accession>
<keyword evidence="3" id="KW-1185">Reference proteome</keyword>
<sequence length="768" mass="82791">MAADRAKRNRLDAIDEKPWKRLTPELIESIASFVPVADVVTGLKLACADTAACLRDQYKVIQLANASRRTNGGDTPAQAVADWPGRAFVAHWRSPGPWRQLNLRQRQRLLCLAANSGHMASLEAALAHSDCGPTEAALAAAAAGGHMAACRRLLQEGYSLGVKAACAAAKAGQLDLVELLWSNRRFDWRPMDVALAACSGGHVHILRWLETEQDLYRIAGGRHWSELRMRLDLAAAAAEGGHVSLTNKLLERMPVRNRRLDWGAVVLWGAAPGCPMPAFRSFCERSRELERPLSNVNLVLMRAVGSRTADWREKADYVLAQRPRSLSLLSGEGKGTPGRAIMGLFGLFGDMTLVCHLASEQPDYEQRLRYIAAHLCGQRLPRVAAALAAESGDVAALRFLLDECGMQPETYIAEAAARSDQAGVLDFLRQRGQLPACCSRRGFNAAAAPASVLPAAVAALVQEATAQVAAKRVTAGDNRTFWSAAFARAAWRGTSLTVLRYLHEQLGAEVQLRPIVAGGSVEQLEWALQQLGGAAAQQDPDGLLMAALHSENLAAATHLRASGLAPDLPVLDKILALRMEDDEYVGKNAAVRWYVTQSLLIAQHQHQQQQQGEPEAGISGADWCKLLRAVGIAGRASCYSENEWEWLKGVFTAWPVPAHATAASTARGLFVGGGSDEAAAKAEAAALTAAWGVPDAAARAEWERVEGVRGVRKLLLEDVESDHEGYQSYLKERIREAEIAAGGGEPYAAEGDDTSSDSNDDDDTEDGE</sequence>
<evidence type="ECO:0000313" key="2">
    <source>
        <dbReference type="EMBL" id="KAG2432781.1"/>
    </source>
</evidence>
<dbReference type="EMBL" id="JAEHOD010000065">
    <property type="protein sequence ID" value="KAG2432781.1"/>
    <property type="molecule type" value="Genomic_DNA"/>
</dbReference>
<dbReference type="InterPro" id="IPR036770">
    <property type="entry name" value="Ankyrin_rpt-contain_sf"/>
</dbReference>
<dbReference type="SUPFAM" id="SSF48403">
    <property type="entry name" value="Ankyrin repeat"/>
    <property type="match status" value="1"/>
</dbReference>
<dbReference type="GO" id="GO:0046513">
    <property type="term" value="P:ceramide biosynthetic process"/>
    <property type="evidence" value="ECO:0007669"/>
    <property type="project" value="TreeGrafter"/>
</dbReference>
<dbReference type="GO" id="GO:0071944">
    <property type="term" value="C:cell periphery"/>
    <property type="evidence" value="ECO:0007669"/>
    <property type="project" value="TreeGrafter"/>
</dbReference>
<dbReference type="GO" id="GO:0005783">
    <property type="term" value="C:endoplasmic reticulum"/>
    <property type="evidence" value="ECO:0007669"/>
    <property type="project" value="TreeGrafter"/>
</dbReference>
<dbReference type="GO" id="GO:0004620">
    <property type="term" value="F:phospholipase activity"/>
    <property type="evidence" value="ECO:0007669"/>
    <property type="project" value="TreeGrafter"/>
</dbReference>
<feature type="compositionally biased region" description="Acidic residues" evidence="1">
    <location>
        <begin position="750"/>
        <end position="768"/>
    </location>
</feature>